<name>A0A1B0BDY6_9MUSC</name>
<reference evidence="1" key="2">
    <citation type="submission" date="2020-05" db="UniProtKB">
        <authorList>
            <consortium name="EnsemblMetazoa"/>
        </authorList>
    </citation>
    <scope>IDENTIFICATION</scope>
    <source>
        <strain evidence="1">IAEA</strain>
    </source>
</reference>
<dbReference type="VEuPathDB" id="VectorBase:GPPI026966"/>
<dbReference type="AlphaFoldDB" id="A0A1B0BDY6"/>
<dbReference type="Proteomes" id="UP000092460">
    <property type="component" value="Unassembled WGS sequence"/>
</dbReference>
<sequence>MNATTTWFCAPFVLPTCLQSLMSIIVEVAASATTIAVIQFPNLHKKYPTADSRFKKTATNTYHFSMLKSLFFRRFTSQNYYFDC</sequence>
<dbReference type="EnsemblMetazoa" id="GPPI026966-RA">
    <property type="protein sequence ID" value="GPPI026966-PA"/>
    <property type="gene ID" value="GPPI026966"/>
</dbReference>
<organism evidence="1 2">
    <name type="scientific">Glossina palpalis gambiensis</name>
    <dbReference type="NCBI Taxonomy" id="67801"/>
    <lineage>
        <taxon>Eukaryota</taxon>
        <taxon>Metazoa</taxon>
        <taxon>Ecdysozoa</taxon>
        <taxon>Arthropoda</taxon>
        <taxon>Hexapoda</taxon>
        <taxon>Insecta</taxon>
        <taxon>Pterygota</taxon>
        <taxon>Neoptera</taxon>
        <taxon>Endopterygota</taxon>
        <taxon>Diptera</taxon>
        <taxon>Brachycera</taxon>
        <taxon>Muscomorpha</taxon>
        <taxon>Hippoboscoidea</taxon>
        <taxon>Glossinidae</taxon>
        <taxon>Glossina</taxon>
    </lineage>
</organism>
<proteinExistence type="predicted"/>
<accession>A0A1B0BDY6</accession>
<protein>
    <submittedName>
        <fullName evidence="1">Uncharacterized protein</fullName>
    </submittedName>
</protein>
<evidence type="ECO:0000313" key="1">
    <source>
        <dbReference type="EnsemblMetazoa" id="GPPI026966-PA"/>
    </source>
</evidence>
<dbReference type="EMBL" id="JXJN01012727">
    <property type="status" value="NOT_ANNOTATED_CDS"/>
    <property type="molecule type" value="Genomic_DNA"/>
</dbReference>
<reference evidence="2" key="1">
    <citation type="submission" date="2015-01" db="EMBL/GenBank/DDBJ databases">
        <authorList>
            <person name="Aksoy S."/>
            <person name="Warren W."/>
            <person name="Wilson R.K."/>
        </authorList>
    </citation>
    <scope>NUCLEOTIDE SEQUENCE [LARGE SCALE GENOMIC DNA]</scope>
    <source>
        <strain evidence="2">IAEA</strain>
    </source>
</reference>
<keyword evidence="2" id="KW-1185">Reference proteome</keyword>
<evidence type="ECO:0000313" key="2">
    <source>
        <dbReference type="Proteomes" id="UP000092460"/>
    </source>
</evidence>